<gene>
    <name evidence="1" type="ORF">RUN39_v1_650040</name>
</gene>
<reference evidence="1" key="1">
    <citation type="submission" date="2015-10" db="EMBL/GenBank/DDBJ databases">
        <authorList>
            <person name="Gilbert D.G."/>
        </authorList>
    </citation>
    <scope>NUCLEOTIDE SEQUENCE</scope>
    <source>
        <strain evidence="1">Phyl III-seqv23</strain>
    </source>
</reference>
<accession>A0A0S4TWM9</accession>
<name>A0A0S4TWM9_RALSL</name>
<protein>
    <submittedName>
        <fullName evidence="1">Uncharacterized protein</fullName>
    </submittedName>
</protein>
<proteinExistence type="predicted"/>
<sequence length="102" mass="10482">MQSALLLGGRQASRATANIGQRRTAARAGLRAGMLVRSDTRAGIHLALPDALVLADALAGAAHGRPRGVDGRTVLAGRGNARGLELRLGLHDGLREVTMPGS</sequence>
<evidence type="ECO:0000313" key="1">
    <source>
        <dbReference type="EMBL" id="CUV13919.1"/>
    </source>
</evidence>
<organism evidence="1">
    <name type="scientific">Ralstonia solanacearum</name>
    <name type="common">Pseudomonas solanacearum</name>
    <dbReference type="NCBI Taxonomy" id="305"/>
    <lineage>
        <taxon>Bacteria</taxon>
        <taxon>Pseudomonadati</taxon>
        <taxon>Pseudomonadota</taxon>
        <taxon>Betaproteobacteria</taxon>
        <taxon>Burkholderiales</taxon>
        <taxon>Burkholderiaceae</taxon>
        <taxon>Ralstonia</taxon>
        <taxon>Ralstonia solanacearum species complex</taxon>
    </lineage>
</organism>
<dbReference type="AlphaFoldDB" id="A0A0S4TWM9"/>
<dbReference type="EMBL" id="LN899819">
    <property type="protein sequence ID" value="CUV13919.1"/>
    <property type="molecule type" value="Genomic_DNA"/>
</dbReference>